<reference evidence="1" key="1">
    <citation type="journal article" date="2015" name="Nature">
        <title>Complex archaea that bridge the gap between prokaryotes and eukaryotes.</title>
        <authorList>
            <person name="Spang A."/>
            <person name="Saw J.H."/>
            <person name="Jorgensen S.L."/>
            <person name="Zaremba-Niedzwiedzka K."/>
            <person name="Martijn J."/>
            <person name="Lind A.E."/>
            <person name="van Eijk R."/>
            <person name="Schleper C."/>
            <person name="Guy L."/>
            <person name="Ettema T.J."/>
        </authorList>
    </citation>
    <scope>NUCLEOTIDE SEQUENCE</scope>
</reference>
<protein>
    <submittedName>
        <fullName evidence="1">Uncharacterized protein</fullName>
    </submittedName>
</protein>
<organism evidence="1">
    <name type="scientific">marine sediment metagenome</name>
    <dbReference type="NCBI Taxonomy" id="412755"/>
    <lineage>
        <taxon>unclassified sequences</taxon>
        <taxon>metagenomes</taxon>
        <taxon>ecological metagenomes</taxon>
    </lineage>
</organism>
<feature type="non-terminal residue" evidence="1">
    <location>
        <position position="334"/>
    </location>
</feature>
<feature type="non-terminal residue" evidence="1">
    <location>
        <position position="1"/>
    </location>
</feature>
<dbReference type="EMBL" id="LAZR01069859">
    <property type="protein sequence ID" value="KKK46882.1"/>
    <property type="molecule type" value="Genomic_DNA"/>
</dbReference>
<name>A0A0F8VRE9_9ZZZZ</name>
<dbReference type="AlphaFoldDB" id="A0A0F8VRE9"/>
<accession>A0A0F8VRE9</accession>
<comment type="caution">
    <text evidence="1">The sequence shown here is derived from an EMBL/GenBank/DDBJ whole genome shotgun (WGS) entry which is preliminary data.</text>
</comment>
<proteinExistence type="predicted"/>
<evidence type="ECO:0000313" key="1">
    <source>
        <dbReference type="EMBL" id="KKK46882.1"/>
    </source>
</evidence>
<sequence>YTYQDHQFMIHPLNNPLVTEGSSLDIAYLFSENLQYLKLPNGVNFNWSIETDTFGYEQYLIHIPDSFINPNTTSETIFFEDGDKIIIRYNSPAEKTLQIGIADTYFQRKPYDYDTLPVVAEILLINTDDTSNYTSFTNPYNYNISLQLTPFDTEHSGTYKDILININLTTLQNFASNGIIDFSNIIFSVPNPAYELTLNGTGILQDSLGFTDYAEEASNRIWQFSEVEELLSSPDPTNDEYQLSLEDEPLFYNDAIEGKWLEYLKIYDENYNYYSVGITGDEYQLLYNTTTGNFTWNQGFDRFQDYWGIQIELPSMVEPNTTIYFEYSTNISWA</sequence>
<gene>
    <name evidence="1" type="ORF">LCGC14_3160800</name>
</gene>